<keyword evidence="1" id="KW-0812">Transmembrane</keyword>
<feature type="transmembrane region" description="Helical" evidence="1">
    <location>
        <begin position="250"/>
        <end position="273"/>
    </location>
</feature>
<feature type="transmembrane region" description="Helical" evidence="1">
    <location>
        <begin position="30"/>
        <end position="48"/>
    </location>
</feature>
<dbReference type="Proteomes" id="UP001424441">
    <property type="component" value="Unassembled WGS sequence"/>
</dbReference>
<organism evidence="2 3">
    <name type="scientific">Paenochrobactrum glaciei</name>
    <dbReference type="NCBI Taxonomy" id="486407"/>
    <lineage>
        <taxon>Bacteria</taxon>
        <taxon>Pseudomonadati</taxon>
        <taxon>Pseudomonadota</taxon>
        <taxon>Alphaproteobacteria</taxon>
        <taxon>Hyphomicrobiales</taxon>
        <taxon>Brucellaceae</taxon>
        <taxon>Paenochrobactrum</taxon>
    </lineage>
</organism>
<feature type="transmembrane region" description="Helical" evidence="1">
    <location>
        <begin position="138"/>
        <end position="164"/>
    </location>
</feature>
<name>A0ABP3REA2_9HYPH</name>
<evidence type="ECO:0000313" key="3">
    <source>
        <dbReference type="Proteomes" id="UP001424441"/>
    </source>
</evidence>
<sequence>MHRNERLIDTVLRLQEGMWSNELVHRLSKIAGALAILVAMATTVIYSVTKPDNNWDMIPYIATALENRYPDPVALHTETWRQVSAVTDEHELNALQNGGNYRQSQWESPENFASQLPMYNVKAGYVQLLRLIEPYTGLVLGGHLISITAAIVVGVIILGLLAYYNALQAGLLVAPALLLAGYGPMTSAVFPDIVLAALSFAAIAAFIRERDWLAALLLVLAFTIRPDNIIMTFALLIAAVLFGWRKLPLLVAFVVSVIAGLYISKSAGHIGWWAHLYFTCIEMQPSLTGFKPDFSIILLIKAYIRGVLLALYLESWPSMLLVSLVAWVGMAKAGMKTQITRLNGIAFAMVIGMLGKFVYFPMPYDRFFFNMIVILVLVLSLGWATNANEKFLKR</sequence>
<evidence type="ECO:0000313" key="2">
    <source>
        <dbReference type="EMBL" id="GAA0608108.1"/>
    </source>
</evidence>
<protein>
    <submittedName>
        <fullName evidence="2">Glycosyltransferase 87 family protein</fullName>
    </submittedName>
</protein>
<dbReference type="EMBL" id="BAAADE010000005">
    <property type="protein sequence ID" value="GAA0608108.1"/>
    <property type="molecule type" value="Genomic_DNA"/>
</dbReference>
<gene>
    <name evidence="2" type="ORF">GCM10008943_24580</name>
</gene>
<keyword evidence="1" id="KW-1133">Transmembrane helix</keyword>
<dbReference type="RefSeq" id="WP_343806022.1">
    <property type="nucleotide sequence ID" value="NZ_BAAADE010000005.1"/>
</dbReference>
<evidence type="ECO:0000256" key="1">
    <source>
        <dbReference type="SAM" id="Phobius"/>
    </source>
</evidence>
<accession>A0ABP3REA2</accession>
<feature type="transmembrane region" description="Helical" evidence="1">
    <location>
        <begin position="367"/>
        <end position="385"/>
    </location>
</feature>
<feature type="transmembrane region" description="Helical" evidence="1">
    <location>
        <begin position="214"/>
        <end position="244"/>
    </location>
</feature>
<keyword evidence="3" id="KW-1185">Reference proteome</keyword>
<keyword evidence="1" id="KW-0472">Membrane</keyword>
<feature type="transmembrane region" description="Helical" evidence="1">
    <location>
        <begin position="342"/>
        <end position="361"/>
    </location>
</feature>
<feature type="transmembrane region" description="Helical" evidence="1">
    <location>
        <begin position="184"/>
        <end position="207"/>
    </location>
</feature>
<proteinExistence type="predicted"/>
<reference evidence="3" key="1">
    <citation type="journal article" date="2019" name="Int. J. Syst. Evol. Microbiol.">
        <title>The Global Catalogue of Microorganisms (GCM) 10K type strain sequencing project: providing services to taxonomists for standard genome sequencing and annotation.</title>
        <authorList>
            <consortium name="The Broad Institute Genomics Platform"/>
            <consortium name="The Broad Institute Genome Sequencing Center for Infectious Disease"/>
            <person name="Wu L."/>
            <person name="Ma J."/>
        </authorList>
    </citation>
    <scope>NUCLEOTIDE SEQUENCE [LARGE SCALE GENOMIC DNA]</scope>
    <source>
        <strain evidence="3">JCM 15115</strain>
    </source>
</reference>
<comment type="caution">
    <text evidence="2">The sequence shown here is derived from an EMBL/GenBank/DDBJ whole genome shotgun (WGS) entry which is preliminary data.</text>
</comment>